<sequence>MAEAKANLQVVTGGSSMPTLNVSNEQKLQAIRDTVAKGATDAEFVMLMHLANRYQLDPFLKEIWFIKYGNTPTIMVSRDGLRNYAQRQEDFEGLISQEVRKGDTFKYNPITGEIHHETGDGSGPITKAYALVYRKNRKPHIELVDFKEYYDALSAKNPVWKSHPSAMIKKVAEVLALKKCYTITGLYAPEEMGMQEPDMIDVTPPEESEKIRPNQKQSVVYTINHDQPRMASEKQRKAIFAIAHEKNLSDDEIRECMIAITGKSSTKELTSEEASKLIEYFKSYQPISPDQPATPQIEHDQAIEQSTLDDLLGDLPDELDPDQKFPWEE</sequence>
<evidence type="ECO:0000313" key="3">
    <source>
        <dbReference type="Proteomes" id="UP001057291"/>
    </source>
</evidence>
<evidence type="ECO:0000256" key="1">
    <source>
        <dbReference type="SAM" id="MobiDB-lite"/>
    </source>
</evidence>
<dbReference type="InterPro" id="IPR018330">
    <property type="entry name" value="RecT_fam"/>
</dbReference>
<reference evidence="2" key="1">
    <citation type="journal article" date="2023" name="Int. J. Syst. Evol. Microbiol.">
        <title>Collibacillus ludicampi gen. nov., sp. nov., a new soil bacterium of the family Alicyclobacillaceae.</title>
        <authorList>
            <person name="Jojima T."/>
            <person name="Ioku Y."/>
            <person name="Fukuta Y."/>
            <person name="Shirasaka N."/>
            <person name="Matsumura Y."/>
            <person name="Mori M."/>
        </authorList>
    </citation>
    <scope>NUCLEOTIDE SEQUENCE</scope>
    <source>
        <strain evidence="2">TP075</strain>
    </source>
</reference>
<keyword evidence="3" id="KW-1185">Reference proteome</keyword>
<accession>A0AAV4LIB5</accession>
<dbReference type="Pfam" id="PF03837">
    <property type="entry name" value="RecT"/>
    <property type="match status" value="1"/>
</dbReference>
<dbReference type="GO" id="GO:0006310">
    <property type="term" value="P:DNA recombination"/>
    <property type="evidence" value="ECO:0007669"/>
    <property type="project" value="InterPro"/>
</dbReference>
<dbReference type="GO" id="GO:0003677">
    <property type="term" value="F:DNA binding"/>
    <property type="evidence" value="ECO:0007669"/>
    <property type="project" value="InterPro"/>
</dbReference>
<feature type="region of interest" description="Disordered" evidence="1">
    <location>
        <begin position="286"/>
        <end position="329"/>
    </location>
</feature>
<feature type="compositionally biased region" description="Acidic residues" evidence="1">
    <location>
        <begin position="311"/>
        <end position="320"/>
    </location>
</feature>
<dbReference type="NCBIfam" id="TIGR01913">
    <property type="entry name" value="bet_lambda"/>
    <property type="match status" value="1"/>
</dbReference>
<dbReference type="EMBL" id="BOQE01000001">
    <property type="protein sequence ID" value="GIM47591.1"/>
    <property type="molecule type" value="Genomic_DNA"/>
</dbReference>
<dbReference type="Proteomes" id="UP001057291">
    <property type="component" value="Unassembled WGS sequence"/>
</dbReference>
<protein>
    <recommendedName>
        <fullName evidence="4">Phage recombination protein Bet</fullName>
    </recommendedName>
</protein>
<evidence type="ECO:0008006" key="4">
    <source>
        <dbReference type="Google" id="ProtNLM"/>
    </source>
</evidence>
<dbReference type="RefSeq" id="WP_282200553.1">
    <property type="nucleotide sequence ID" value="NZ_BOQE01000001.1"/>
</dbReference>
<organism evidence="2 3">
    <name type="scientific">Collibacillus ludicampi</name>
    <dbReference type="NCBI Taxonomy" id="2771369"/>
    <lineage>
        <taxon>Bacteria</taxon>
        <taxon>Bacillati</taxon>
        <taxon>Bacillota</taxon>
        <taxon>Bacilli</taxon>
        <taxon>Bacillales</taxon>
        <taxon>Alicyclobacillaceae</taxon>
        <taxon>Collibacillus</taxon>
    </lineage>
</organism>
<name>A0AAV4LIB5_9BACL</name>
<dbReference type="AlphaFoldDB" id="A0AAV4LIB5"/>
<gene>
    <name evidence="2" type="ORF">DNHGIG_31400</name>
</gene>
<proteinExistence type="predicted"/>
<comment type="caution">
    <text evidence="2">The sequence shown here is derived from an EMBL/GenBank/DDBJ whole genome shotgun (WGS) entry which is preliminary data.</text>
</comment>
<dbReference type="InterPro" id="IPR010183">
    <property type="entry name" value="Phage_lambda_Bet"/>
</dbReference>
<evidence type="ECO:0000313" key="2">
    <source>
        <dbReference type="EMBL" id="GIM47591.1"/>
    </source>
</evidence>